<name>A0ACC1AXX4_9ROSI</name>
<accession>A0ACC1AXX4</accession>
<protein>
    <submittedName>
        <fullName evidence="1">Uncharacterized protein</fullName>
    </submittedName>
</protein>
<reference evidence="2" key="1">
    <citation type="journal article" date="2023" name="G3 (Bethesda)">
        <title>Genome assembly and association tests identify interacting loci associated with vigor, precocity, and sex in interspecific pistachio rootstocks.</title>
        <authorList>
            <person name="Palmer W."/>
            <person name="Jacygrad E."/>
            <person name="Sagayaradj S."/>
            <person name="Cavanaugh K."/>
            <person name="Han R."/>
            <person name="Bertier L."/>
            <person name="Beede B."/>
            <person name="Kafkas S."/>
            <person name="Golino D."/>
            <person name="Preece J."/>
            <person name="Michelmore R."/>
        </authorList>
    </citation>
    <scope>NUCLEOTIDE SEQUENCE [LARGE SCALE GENOMIC DNA]</scope>
</reference>
<keyword evidence="2" id="KW-1185">Reference proteome</keyword>
<organism evidence="1 2">
    <name type="scientific">Pistacia atlantica</name>
    <dbReference type="NCBI Taxonomy" id="434234"/>
    <lineage>
        <taxon>Eukaryota</taxon>
        <taxon>Viridiplantae</taxon>
        <taxon>Streptophyta</taxon>
        <taxon>Embryophyta</taxon>
        <taxon>Tracheophyta</taxon>
        <taxon>Spermatophyta</taxon>
        <taxon>Magnoliopsida</taxon>
        <taxon>eudicotyledons</taxon>
        <taxon>Gunneridae</taxon>
        <taxon>Pentapetalae</taxon>
        <taxon>rosids</taxon>
        <taxon>malvids</taxon>
        <taxon>Sapindales</taxon>
        <taxon>Anacardiaceae</taxon>
        <taxon>Pistacia</taxon>
    </lineage>
</organism>
<dbReference type="EMBL" id="CM047904">
    <property type="protein sequence ID" value="KAJ0091554.1"/>
    <property type="molecule type" value="Genomic_DNA"/>
</dbReference>
<comment type="caution">
    <text evidence="1">The sequence shown here is derived from an EMBL/GenBank/DDBJ whole genome shotgun (WGS) entry which is preliminary data.</text>
</comment>
<dbReference type="Proteomes" id="UP001164250">
    <property type="component" value="Chromosome 8"/>
</dbReference>
<evidence type="ECO:0000313" key="1">
    <source>
        <dbReference type="EMBL" id="KAJ0091554.1"/>
    </source>
</evidence>
<gene>
    <name evidence="1" type="ORF">Patl1_14601</name>
</gene>
<sequence length="310" mass="35797">MSRKNLTNEQRQAIFESLLKRSVNGQLNTNISSRKALNCGRKRLEIDASQFRNIPLRRRTSLRSLSAVTNLSVTTLFRRLKEGSIRRHSSAIKPLLNVENMKARIRFCLLMIEHGNNPSCLRFVTMENIIHVDEKWFYMTKQSEKYYLLPNEDEPLRTCKSKTFITKVMFLAAVTRPRFDESGNELFSGKIGIFPFINKEPARRSSKNRSAGTMETKTINSINKEIYRSYIIEKLLPAIRDKWPRIDAGSPIFIQQDNAKPHIGLDDEYFQSNATKDGFDIRLISQPPNSPDMNVLDLGFFNAIQGLQYQ</sequence>
<evidence type="ECO:0000313" key="2">
    <source>
        <dbReference type="Proteomes" id="UP001164250"/>
    </source>
</evidence>
<proteinExistence type="predicted"/>